<gene>
    <name evidence="2" type="ORF">Cvel_23483</name>
</gene>
<feature type="region of interest" description="Disordered" evidence="1">
    <location>
        <begin position="1"/>
        <end position="32"/>
    </location>
</feature>
<dbReference type="PhylomeDB" id="A0A0G4GVA7"/>
<feature type="compositionally biased region" description="Basic and acidic residues" evidence="1">
    <location>
        <begin position="19"/>
        <end position="29"/>
    </location>
</feature>
<dbReference type="EMBL" id="CDMZ01001575">
    <property type="protein sequence ID" value="CEM34616.1"/>
    <property type="molecule type" value="Genomic_DNA"/>
</dbReference>
<protein>
    <recommendedName>
        <fullName evidence="3">Hint domain-containing protein</fullName>
    </recommendedName>
</protein>
<evidence type="ECO:0000313" key="2">
    <source>
        <dbReference type="EMBL" id="CEM34616.1"/>
    </source>
</evidence>
<evidence type="ECO:0000256" key="1">
    <source>
        <dbReference type="SAM" id="MobiDB-lite"/>
    </source>
</evidence>
<organism evidence="2">
    <name type="scientific">Chromera velia CCMP2878</name>
    <dbReference type="NCBI Taxonomy" id="1169474"/>
    <lineage>
        <taxon>Eukaryota</taxon>
        <taxon>Sar</taxon>
        <taxon>Alveolata</taxon>
        <taxon>Colpodellida</taxon>
        <taxon>Chromeraceae</taxon>
        <taxon>Chromera</taxon>
    </lineage>
</organism>
<sequence length="927" mass="102704">MRPNRPAVPSKKPNYARADATRKVTERQTKQVPGREWLKGTKYENEWSKLKNPEDAARFMMELLVERSERKESGQSASGLKLADLPQPFLDRASSWVVSESLTFKPTVPLTDACTVYMTRWIQGNVGATMREMLDAKEFSMETLVKDYISFIALRGDGKYDEKPPLPVWALWHSHMLRPLSYKDLSAQIAFKRIDHWVAKEMPNAEESSKGGIENAYGCMRNAISKKGVNVTQATMEKIQREIRELIPKEAFVKDLGFFDDLSQLLLEIGASDIEMDCRQGGMWVVDAEERACQVPLTADTKERRPGSQSSSSSSSSSSSPPSSSPPFSWLLRACEASYRYFLVLAGSLKGEVTPSLTGDLMWHLHMLHPCAYIDDTKKWFGDALVHIPFEPSAKASAAERARQGATAKRSKLAWQHLVGNQPREIVGTAWREEKKAREKEWQEKLDAGKLHVRKLPPAESIQAWIEAVSDPHIEMMSFIFVCRWAKKLASSEEKGVGSGEKGKEGQEERRVARLKALGALPIGVFQTVYAFIKPPAKKCTQCDRLTSCIPRCLGGTLKQAAHLRQCSTNTSIHASGAPHMRPCTFCRTKTRNIHALTRVKFLSNIETLPFCGACPCKECGQVIRVENANPRNTVAEGKVHPRAVQHPLAIVCGCTGRCQCGSKTPYRRYKREFANAPVFWCGLCGCDECTHMPGACMCRRRKSSSDDRCCSCFVAESQVALPGGGTRAVCDLSAGDLVVTGQKLMGGPISGAFGDETVARVARLWECPTDDGSARVVTLRGGCQLTEGHPVWEEDEAGKLRGGKGKWVKVENSSRCEFIETRETDVVYTLELEGHADTVVVDGTVVACLGVYCGKEFGWNVFTRKSTRCPPEVTSSSSSVSSAPGSQERARESEGSCRICDIVWEPAVDFSRVTEKDLEISYPPVQ</sequence>
<dbReference type="Gene3D" id="2.170.16.10">
    <property type="entry name" value="Hedgehog/Intein (Hint) domain"/>
    <property type="match status" value="1"/>
</dbReference>
<evidence type="ECO:0008006" key="3">
    <source>
        <dbReference type="Google" id="ProtNLM"/>
    </source>
</evidence>
<proteinExistence type="predicted"/>
<dbReference type="SUPFAM" id="SSF51294">
    <property type="entry name" value="Hedgehog/intein (Hint) domain"/>
    <property type="match status" value="1"/>
</dbReference>
<accession>A0A0G4GVA7</accession>
<name>A0A0G4GVA7_9ALVE</name>
<dbReference type="AlphaFoldDB" id="A0A0G4GVA7"/>
<reference evidence="2" key="1">
    <citation type="submission" date="2014-11" db="EMBL/GenBank/DDBJ databases">
        <authorList>
            <person name="Otto D Thomas"/>
            <person name="Naeem Raeece"/>
        </authorList>
    </citation>
    <scope>NUCLEOTIDE SEQUENCE</scope>
</reference>
<feature type="compositionally biased region" description="Low complexity" evidence="1">
    <location>
        <begin position="308"/>
        <end position="325"/>
    </location>
</feature>
<feature type="region of interest" description="Disordered" evidence="1">
    <location>
        <begin position="872"/>
        <end position="896"/>
    </location>
</feature>
<feature type="region of interest" description="Disordered" evidence="1">
    <location>
        <begin position="296"/>
        <end position="325"/>
    </location>
</feature>
<dbReference type="VEuPathDB" id="CryptoDB:Cvel_23483"/>
<dbReference type="InterPro" id="IPR036844">
    <property type="entry name" value="Hint_dom_sf"/>
</dbReference>